<accession>A0ABW3JDS9</accession>
<feature type="chain" id="PRO_5047069231" evidence="1">
    <location>
        <begin position="24"/>
        <end position="160"/>
    </location>
</feature>
<protein>
    <submittedName>
        <fullName evidence="2">Uncharacterized protein</fullName>
    </submittedName>
</protein>
<proteinExistence type="predicted"/>
<dbReference type="Proteomes" id="UP001597102">
    <property type="component" value="Unassembled WGS sequence"/>
</dbReference>
<sequence>MTQLLKRLLLVLTVMAIPLAASARTQENAVWSAQSAGDMSALRYGAFDADLPLLLLSCFNELEVAVLDIYDDVGDVKPGDPLAIELAAGSIAAPLKGEAAKEVESADIYAEVSDFPIKPVMNVLRAEGPLTVKIGDTTRTYEGIGREEALKTFAETCELD</sequence>
<feature type="signal peptide" evidence="1">
    <location>
        <begin position="1"/>
        <end position="23"/>
    </location>
</feature>
<dbReference type="EMBL" id="JBHTJO010000002">
    <property type="protein sequence ID" value="MFD0988449.1"/>
    <property type="molecule type" value="Genomic_DNA"/>
</dbReference>
<keyword evidence="3" id="KW-1185">Reference proteome</keyword>
<dbReference type="RefSeq" id="WP_379091532.1">
    <property type="nucleotide sequence ID" value="NZ_JBHTJO010000002.1"/>
</dbReference>
<keyword evidence="1" id="KW-0732">Signal</keyword>
<evidence type="ECO:0000256" key="1">
    <source>
        <dbReference type="SAM" id="SignalP"/>
    </source>
</evidence>
<name>A0ABW3JDS9_9HYPH</name>
<organism evidence="2 3">
    <name type="scientific">Methyloligella solikamskensis</name>
    <dbReference type="NCBI Taxonomy" id="1177756"/>
    <lineage>
        <taxon>Bacteria</taxon>
        <taxon>Pseudomonadati</taxon>
        <taxon>Pseudomonadota</taxon>
        <taxon>Alphaproteobacteria</taxon>
        <taxon>Hyphomicrobiales</taxon>
        <taxon>Hyphomicrobiaceae</taxon>
        <taxon>Methyloligella</taxon>
    </lineage>
</organism>
<evidence type="ECO:0000313" key="2">
    <source>
        <dbReference type="EMBL" id="MFD0988449.1"/>
    </source>
</evidence>
<comment type="caution">
    <text evidence="2">The sequence shown here is derived from an EMBL/GenBank/DDBJ whole genome shotgun (WGS) entry which is preliminary data.</text>
</comment>
<reference evidence="3" key="1">
    <citation type="journal article" date="2019" name="Int. J. Syst. Evol. Microbiol.">
        <title>The Global Catalogue of Microorganisms (GCM) 10K type strain sequencing project: providing services to taxonomists for standard genome sequencing and annotation.</title>
        <authorList>
            <consortium name="The Broad Institute Genomics Platform"/>
            <consortium name="The Broad Institute Genome Sequencing Center for Infectious Disease"/>
            <person name="Wu L."/>
            <person name="Ma J."/>
        </authorList>
    </citation>
    <scope>NUCLEOTIDE SEQUENCE [LARGE SCALE GENOMIC DNA]</scope>
    <source>
        <strain evidence="3">CCUG 61697</strain>
    </source>
</reference>
<gene>
    <name evidence="2" type="ORF">ACFQ2F_15220</name>
</gene>
<evidence type="ECO:0000313" key="3">
    <source>
        <dbReference type="Proteomes" id="UP001597102"/>
    </source>
</evidence>